<evidence type="ECO:0000256" key="4">
    <source>
        <dbReference type="ARBA" id="ARBA00022824"/>
    </source>
</evidence>
<sequence length="491" mass="55028">SVEGHFVEDFEGEWKERWLLSSARKDAEFQFSGKWNVEDPTILPAGKGYGHRGLVLKTPAAHHAISAKFDETLENIDKTLVIQYETKMQEGLECGGAYLKLLSERDGEDVYSKEFSDKTPYTIMFGPDRCGSTNKIHFIFRHLNPKTKEYEEKHLVSPPVARTDTLSNLYTLIVRPDNTYEILVNRDSVSSGDLLKDFTPPVNPPAEIHDPEDTKPEDWVDEARIADPEAKKPEDWDETAPARIPDPEARMPEDWLLDAAEVVKDPEAQKPEDWDDEEDGEWEAPMVSNPECEKVSGCGPWSAPMIINPDYKGPWTAPSIDNPAYKGEWEARMIPNPDFYEDKHPSNFDRMNAIGFELWTMQSDILFDDLYIGHSEEEAKKIADTNWKPKHEAEKQLEAAARPPIPEDDDIHKDQALGPVFLNDPLGFLRHHLSAFADGVLQDPLQAILEAPLVAAGLLGTLTLFLVALLAISGGSGDDSDAARAKEAAKS</sequence>
<feature type="disulfide bond" evidence="8">
    <location>
        <begin position="94"/>
        <end position="130"/>
    </location>
</feature>
<keyword evidence="6 9" id="KW-0472">Membrane</keyword>
<dbReference type="AlphaFoldDB" id="A0A4P9Y917"/>
<organism evidence="11 12">
    <name type="scientific">Piptocephalis cylindrospora</name>
    <dbReference type="NCBI Taxonomy" id="1907219"/>
    <lineage>
        <taxon>Eukaryota</taxon>
        <taxon>Fungi</taxon>
        <taxon>Fungi incertae sedis</taxon>
        <taxon>Zoopagomycota</taxon>
        <taxon>Zoopagomycotina</taxon>
        <taxon>Zoopagomycetes</taxon>
        <taxon>Zoopagales</taxon>
        <taxon>Piptocephalidaceae</taxon>
        <taxon>Piptocephalis</taxon>
    </lineage>
</organism>
<feature type="non-terminal residue" evidence="11">
    <location>
        <position position="491"/>
    </location>
</feature>
<dbReference type="PANTHER" id="PTHR11073">
    <property type="entry name" value="CALRETICULIN AND CALNEXIN"/>
    <property type="match status" value="1"/>
</dbReference>
<accession>A0A4P9Y917</accession>
<dbReference type="PROSITE" id="PS00804">
    <property type="entry name" value="CALRETICULIN_2"/>
    <property type="match status" value="1"/>
</dbReference>
<dbReference type="PANTHER" id="PTHR11073:SF1">
    <property type="entry name" value="CALNEXIN 14D-RELATED"/>
    <property type="match status" value="1"/>
</dbReference>
<dbReference type="PRINTS" id="PR00626">
    <property type="entry name" value="CALRETICULIN"/>
</dbReference>
<evidence type="ECO:0000256" key="8">
    <source>
        <dbReference type="PIRSR" id="PIRSR601580-3"/>
    </source>
</evidence>
<dbReference type="Proteomes" id="UP000267251">
    <property type="component" value="Unassembled WGS sequence"/>
</dbReference>
<dbReference type="GO" id="GO:0036503">
    <property type="term" value="P:ERAD pathway"/>
    <property type="evidence" value="ECO:0007669"/>
    <property type="project" value="TreeGrafter"/>
</dbReference>
<dbReference type="GO" id="GO:0005789">
    <property type="term" value="C:endoplasmic reticulum membrane"/>
    <property type="evidence" value="ECO:0007669"/>
    <property type="project" value="UniProtKB-SubCell"/>
</dbReference>
<dbReference type="GO" id="GO:0051082">
    <property type="term" value="F:unfolded protein binding"/>
    <property type="evidence" value="ECO:0007669"/>
    <property type="project" value="InterPro"/>
</dbReference>
<feature type="region of interest" description="Disordered" evidence="10">
    <location>
        <begin position="227"/>
        <end position="248"/>
    </location>
</feature>
<keyword evidence="7 9" id="KW-0143">Chaperone</keyword>
<protein>
    <submittedName>
        <fullName evidence="11">Calreticulin family-domain-containing protein</fullName>
    </submittedName>
</protein>
<evidence type="ECO:0000256" key="3">
    <source>
        <dbReference type="ARBA" id="ARBA00022692"/>
    </source>
</evidence>
<dbReference type="InterPro" id="IPR001580">
    <property type="entry name" value="Calret/calnex"/>
</dbReference>
<evidence type="ECO:0000256" key="1">
    <source>
        <dbReference type="ARBA" id="ARBA00004389"/>
    </source>
</evidence>
<evidence type="ECO:0000256" key="9">
    <source>
        <dbReference type="RuleBase" id="RU362126"/>
    </source>
</evidence>
<dbReference type="Pfam" id="PF00262">
    <property type="entry name" value="Calreticulin"/>
    <property type="match status" value="1"/>
</dbReference>
<dbReference type="SUPFAM" id="SSF63887">
    <property type="entry name" value="P-domain of calnexin/calreticulin"/>
    <property type="match status" value="1"/>
</dbReference>
<keyword evidence="5 9" id="KW-1133">Transmembrane helix</keyword>
<evidence type="ECO:0000256" key="6">
    <source>
        <dbReference type="ARBA" id="ARBA00023136"/>
    </source>
</evidence>
<dbReference type="InterPro" id="IPR013320">
    <property type="entry name" value="ConA-like_dom_sf"/>
</dbReference>
<dbReference type="GO" id="GO:0006457">
    <property type="term" value="P:protein folding"/>
    <property type="evidence" value="ECO:0007669"/>
    <property type="project" value="InterPro"/>
</dbReference>
<evidence type="ECO:0000313" key="12">
    <source>
        <dbReference type="Proteomes" id="UP000267251"/>
    </source>
</evidence>
<dbReference type="EMBL" id="KZ987827">
    <property type="protein sequence ID" value="RKP14490.1"/>
    <property type="molecule type" value="Genomic_DNA"/>
</dbReference>
<proteinExistence type="inferred from homology"/>
<dbReference type="SUPFAM" id="SSF49899">
    <property type="entry name" value="Concanavalin A-like lectins/glucanases"/>
    <property type="match status" value="1"/>
</dbReference>
<name>A0A4P9Y917_9FUNG</name>
<dbReference type="InterPro" id="IPR018124">
    <property type="entry name" value="Calret/calnex_CS"/>
</dbReference>
<keyword evidence="12" id="KW-1185">Reference proteome</keyword>
<dbReference type="OrthoDB" id="1938156at2759"/>
<dbReference type="FunFam" id="2.10.250.10:FF:000001">
    <property type="entry name" value="Calnexin homolog"/>
    <property type="match status" value="1"/>
</dbReference>
<dbReference type="GO" id="GO:0005509">
    <property type="term" value="F:calcium ion binding"/>
    <property type="evidence" value="ECO:0007669"/>
    <property type="project" value="InterPro"/>
</dbReference>
<reference evidence="12" key="1">
    <citation type="journal article" date="2018" name="Nat. Microbiol.">
        <title>Leveraging single-cell genomics to expand the fungal tree of life.</title>
        <authorList>
            <person name="Ahrendt S.R."/>
            <person name="Quandt C.A."/>
            <person name="Ciobanu D."/>
            <person name="Clum A."/>
            <person name="Salamov A."/>
            <person name="Andreopoulos B."/>
            <person name="Cheng J.F."/>
            <person name="Woyke T."/>
            <person name="Pelin A."/>
            <person name="Henrissat B."/>
            <person name="Reynolds N.K."/>
            <person name="Benny G.L."/>
            <person name="Smith M.E."/>
            <person name="James T.Y."/>
            <person name="Grigoriev I.V."/>
        </authorList>
    </citation>
    <scope>NUCLEOTIDE SEQUENCE [LARGE SCALE GENOMIC DNA]</scope>
</reference>
<keyword evidence="8" id="KW-1015">Disulfide bond</keyword>
<dbReference type="PROSITE" id="PS00805">
    <property type="entry name" value="CALRETICULIN_REPEAT"/>
    <property type="match status" value="1"/>
</dbReference>
<dbReference type="Gene3D" id="2.60.120.200">
    <property type="match status" value="1"/>
</dbReference>
<keyword evidence="3 9" id="KW-0812">Transmembrane</keyword>
<comment type="subcellular location">
    <subcellularLocation>
        <location evidence="1">Endoplasmic reticulum membrane</location>
        <topology evidence="1">Single-pass membrane protein</topology>
    </subcellularLocation>
</comment>
<keyword evidence="4 9" id="KW-0256">Endoplasmic reticulum</keyword>
<feature type="transmembrane region" description="Helical" evidence="9">
    <location>
        <begin position="451"/>
        <end position="472"/>
    </location>
</feature>
<feature type="non-terminal residue" evidence="11">
    <location>
        <position position="1"/>
    </location>
</feature>
<evidence type="ECO:0000256" key="7">
    <source>
        <dbReference type="ARBA" id="ARBA00023186"/>
    </source>
</evidence>
<dbReference type="Gene3D" id="2.10.250.10">
    <property type="entry name" value="Calreticulin/calnexin, P domain"/>
    <property type="match status" value="1"/>
</dbReference>
<evidence type="ECO:0000256" key="5">
    <source>
        <dbReference type="ARBA" id="ARBA00022989"/>
    </source>
</evidence>
<dbReference type="FunFam" id="2.60.120.200:FF:000011">
    <property type="entry name" value="Probable calnexin"/>
    <property type="match status" value="1"/>
</dbReference>
<dbReference type="PROSITE" id="PS00803">
    <property type="entry name" value="CALRETICULIN_1"/>
    <property type="match status" value="1"/>
</dbReference>
<evidence type="ECO:0000256" key="10">
    <source>
        <dbReference type="SAM" id="MobiDB-lite"/>
    </source>
</evidence>
<evidence type="ECO:0000313" key="11">
    <source>
        <dbReference type="EMBL" id="RKP14490.1"/>
    </source>
</evidence>
<evidence type="ECO:0000256" key="2">
    <source>
        <dbReference type="ARBA" id="ARBA00010983"/>
    </source>
</evidence>
<gene>
    <name evidence="11" type="ORF">BJ684DRAFT_5868</name>
</gene>
<dbReference type="InterPro" id="IPR009033">
    <property type="entry name" value="Calreticulin/calnexin_P_dom_sf"/>
</dbReference>
<comment type="similarity">
    <text evidence="2 9">Belongs to the calreticulin family.</text>
</comment>